<dbReference type="InterPro" id="IPR018247">
    <property type="entry name" value="EF_Hand_1_Ca_BS"/>
</dbReference>
<evidence type="ECO:0000313" key="6">
    <source>
        <dbReference type="Proteomes" id="UP000663852"/>
    </source>
</evidence>
<dbReference type="OrthoDB" id="9979622at2759"/>
<dbReference type="PROSITE" id="PS00018">
    <property type="entry name" value="EF_HAND_1"/>
    <property type="match status" value="1"/>
</dbReference>
<sequence>MSSDRKHADLGRISIYDIETDKIQLSSEDLQLKEHTGYDDEHLKRLKYLFQQITGPQRTTLDTEHFESAVRSMCRSLTESHEAHRLAEILFQAYDKNTNGSIDFPEMIDFVWTVVDAPREEQIVGLYQAFQNSYEKLSKERLIEFITILKEDFQPNASLAQKKTQGQMKSLHTDEDIQHRVDECLSYYHHPSDGLNLTQVIEYFLGRNDPLINQIRTRSNARKARYKKKNRK</sequence>
<keyword evidence="1" id="KW-0106">Calcium</keyword>
<dbReference type="Proteomes" id="UP000663852">
    <property type="component" value="Unassembled WGS sequence"/>
</dbReference>
<dbReference type="PROSITE" id="PS50222">
    <property type="entry name" value="EF_HAND_2"/>
    <property type="match status" value="1"/>
</dbReference>
<evidence type="ECO:0000259" key="2">
    <source>
        <dbReference type="PROSITE" id="PS50222"/>
    </source>
</evidence>
<dbReference type="Proteomes" id="UP000663828">
    <property type="component" value="Unassembled WGS sequence"/>
</dbReference>
<keyword evidence="5" id="KW-1185">Reference proteome</keyword>
<reference evidence="3" key="1">
    <citation type="submission" date="2021-02" db="EMBL/GenBank/DDBJ databases">
        <authorList>
            <person name="Nowell W R."/>
        </authorList>
    </citation>
    <scope>NUCLEOTIDE SEQUENCE</scope>
</reference>
<organism evidence="3 6">
    <name type="scientific">Adineta ricciae</name>
    <name type="common">Rotifer</name>
    <dbReference type="NCBI Taxonomy" id="249248"/>
    <lineage>
        <taxon>Eukaryota</taxon>
        <taxon>Metazoa</taxon>
        <taxon>Spiralia</taxon>
        <taxon>Gnathifera</taxon>
        <taxon>Rotifera</taxon>
        <taxon>Eurotatoria</taxon>
        <taxon>Bdelloidea</taxon>
        <taxon>Adinetida</taxon>
        <taxon>Adinetidae</taxon>
        <taxon>Adineta</taxon>
    </lineage>
</organism>
<gene>
    <name evidence="3" type="ORF">EDS130_LOCUS27577</name>
    <name evidence="4" type="ORF">XAT740_LOCUS56228</name>
</gene>
<evidence type="ECO:0000313" key="4">
    <source>
        <dbReference type="EMBL" id="CAF1657673.1"/>
    </source>
</evidence>
<dbReference type="InterPro" id="IPR002048">
    <property type="entry name" value="EF_hand_dom"/>
</dbReference>
<protein>
    <recommendedName>
        <fullName evidence="2">EF-hand domain-containing protein</fullName>
    </recommendedName>
</protein>
<accession>A0A814ZGL1</accession>
<comment type="caution">
    <text evidence="3">The sequence shown here is derived from an EMBL/GenBank/DDBJ whole genome shotgun (WGS) entry which is preliminary data.</text>
</comment>
<dbReference type="GO" id="GO:0005509">
    <property type="term" value="F:calcium ion binding"/>
    <property type="evidence" value="ECO:0007669"/>
    <property type="project" value="InterPro"/>
</dbReference>
<evidence type="ECO:0000313" key="5">
    <source>
        <dbReference type="Proteomes" id="UP000663828"/>
    </source>
</evidence>
<dbReference type="AlphaFoldDB" id="A0A814ZGL1"/>
<evidence type="ECO:0000313" key="3">
    <source>
        <dbReference type="EMBL" id="CAF1243328.1"/>
    </source>
</evidence>
<dbReference type="EMBL" id="CAJNOJ010000174">
    <property type="protein sequence ID" value="CAF1243328.1"/>
    <property type="molecule type" value="Genomic_DNA"/>
</dbReference>
<dbReference type="InterPro" id="IPR011992">
    <property type="entry name" value="EF-hand-dom_pair"/>
</dbReference>
<name>A0A814ZGL1_ADIRI</name>
<evidence type="ECO:0000256" key="1">
    <source>
        <dbReference type="ARBA" id="ARBA00022837"/>
    </source>
</evidence>
<dbReference type="SUPFAM" id="SSF47473">
    <property type="entry name" value="EF-hand"/>
    <property type="match status" value="1"/>
</dbReference>
<feature type="domain" description="EF-hand" evidence="2">
    <location>
        <begin position="82"/>
        <end position="117"/>
    </location>
</feature>
<dbReference type="Gene3D" id="1.10.238.10">
    <property type="entry name" value="EF-hand"/>
    <property type="match status" value="1"/>
</dbReference>
<proteinExistence type="predicted"/>
<dbReference type="EMBL" id="CAJNOR010010917">
    <property type="protein sequence ID" value="CAF1657673.1"/>
    <property type="molecule type" value="Genomic_DNA"/>
</dbReference>